<keyword evidence="3" id="KW-1185">Reference proteome</keyword>
<dbReference type="InterPro" id="IPR013783">
    <property type="entry name" value="Ig-like_fold"/>
</dbReference>
<evidence type="ECO:0000313" key="3">
    <source>
        <dbReference type="Proteomes" id="UP001501175"/>
    </source>
</evidence>
<dbReference type="EMBL" id="BAABHD010000006">
    <property type="protein sequence ID" value="GAA4449409.1"/>
    <property type="molecule type" value="Genomic_DNA"/>
</dbReference>
<comment type="caution">
    <text evidence="2">The sequence shown here is derived from an EMBL/GenBank/DDBJ whole genome shotgun (WGS) entry which is preliminary data.</text>
</comment>
<evidence type="ECO:0000259" key="1">
    <source>
        <dbReference type="SMART" id="SM00089"/>
    </source>
</evidence>
<proteinExistence type="predicted"/>
<dbReference type="RefSeq" id="WP_345240982.1">
    <property type="nucleotide sequence ID" value="NZ_BAABHD010000006.1"/>
</dbReference>
<feature type="domain" description="PKD/Chitinase" evidence="1">
    <location>
        <begin position="37"/>
        <end position="117"/>
    </location>
</feature>
<dbReference type="Gene3D" id="2.60.40.10">
    <property type="entry name" value="Immunoglobulins"/>
    <property type="match status" value="1"/>
</dbReference>
<organism evidence="2 3">
    <name type="scientific">Nibrella saemangeumensis</name>
    <dbReference type="NCBI Taxonomy" id="1084526"/>
    <lineage>
        <taxon>Bacteria</taxon>
        <taxon>Pseudomonadati</taxon>
        <taxon>Bacteroidota</taxon>
        <taxon>Cytophagia</taxon>
        <taxon>Cytophagales</taxon>
        <taxon>Spirosomataceae</taxon>
        <taxon>Nibrella</taxon>
    </lineage>
</organism>
<dbReference type="SMART" id="SM00089">
    <property type="entry name" value="PKD"/>
    <property type="match status" value="3"/>
</dbReference>
<feature type="domain" description="PKD/Chitinase" evidence="1">
    <location>
        <begin position="118"/>
        <end position="187"/>
    </location>
</feature>
<reference evidence="3" key="1">
    <citation type="journal article" date="2019" name="Int. J. Syst. Evol. Microbiol.">
        <title>The Global Catalogue of Microorganisms (GCM) 10K type strain sequencing project: providing services to taxonomists for standard genome sequencing and annotation.</title>
        <authorList>
            <consortium name="The Broad Institute Genomics Platform"/>
            <consortium name="The Broad Institute Genome Sequencing Center for Infectious Disease"/>
            <person name="Wu L."/>
            <person name="Ma J."/>
        </authorList>
    </citation>
    <scope>NUCLEOTIDE SEQUENCE [LARGE SCALE GENOMIC DNA]</scope>
    <source>
        <strain evidence="3">JCM 17927</strain>
    </source>
</reference>
<accession>A0ABP8MI97</accession>
<feature type="domain" description="PKD/Chitinase" evidence="1">
    <location>
        <begin position="192"/>
        <end position="263"/>
    </location>
</feature>
<evidence type="ECO:0000313" key="2">
    <source>
        <dbReference type="EMBL" id="GAA4449409.1"/>
    </source>
</evidence>
<dbReference type="SUPFAM" id="SSF49299">
    <property type="entry name" value="PKD domain"/>
    <property type="match status" value="3"/>
</dbReference>
<sequence>MSYRWEDNSTNAVRTVTTAGTYSVTVIAANGCTATASVGITGNATAAQASVAASTTVLSCASPSASLTASGGVSYRWEDNSTNPVRTVTTAGTYSVTVTAANGCTATASVSITGNATAAQASIAASTTALSCATPVVSLTASGGVSYRWEDNSTSATRTVSTSGTYSVTVTAANGCTATASVTVSDDKTTPTAEIMASATTVSAGQSITLTASGGITYQWSTGATAATIVQTPPIGSTVYSVTVTNASGCSATASVSITVTGTRSVVGPASLCVKTVPPDRDEVTLPITMTVSGAPAAYVYSWSYKAPKSTNYKDIAAKGTSIGKVDFKPVTGTPTLRIVGAKGNLNGLQGYLVRLTVTLGTEVIGSAETLLDGNCELGNSNTRQGVFTAEAVQVLVYPNPVVEVLQVEIKGLSQPAKVGLFDLQGRQRGQWSVEPVEGVGQLKAAVTDFSGGLYLLQVETANGVLHRQRVLMHR</sequence>
<dbReference type="InterPro" id="IPR026444">
    <property type="entry name" value="Secre_tail"/>
</dbReference>
<dbReference type="NCBIfam" id="TIGR04183">
    <property type="entry name" value="Por_Secre_tail"/>
    <property type="match status" value="1"/>
</dbReference>
<dbReference type="InterPro" id="IPR022409">
    <property type="entry name" value="PKD/Chitinase_dom"/>
</dbReference>
<protein>
    <recommendedName>
        <fullName evidence="1">PKD/Chitinase domain-containing protein</fullName>
    </recommendedName>
</protein>
<dbReference type="InterPro" id="IPR035986">
    <property type="entry name" value="PKD_dom_sf"/>
</dbReference>
<name>A0ABP8MI97_9BACT</name>
<gene>
    <name evidence="2" type="ORF">GCM10023189_08760</name>
</gene>
<dbReference type="Proteomes" id="UP001501175">
    <property type="component" value="Unassembled WGS sequence"/>
</dbReference>